<dbReference type="EMBL" id="FNRJ01000035">
    <property type="protein sequence ID" value="SEB18568.1"/>
    <property type="molecule type" value="Genomic_DNA"/>
</dbReference>
<evidence type="ECO:0000313" key="2">
    <source>
        <dbReference type="EMBL" id="SEB18568.1"/>
    </source>
</evidence>
<feature type="transmembrane region" description="Helical" evidence="1">
    <location>
        <begin position="6"/>
        <end position="22"/>
    </location>
</feature>
<gene>
    <name evidence="2" type="ORF">SAMN02745729_1357</name>
</gene>
<keyword evidence="1" id="KW-0472">Membrane</keyword>
<protein>
    <submittedName>
        <fullName evidence="2">Uncharacterized protein</fullName>
    </submittedName>
</protein>
<sequence length="293" mass="33186">METTLYGVLQFIFSIAFGWLLSKRSSEASFREEQRRFATSAYRRIKEIEASCTRLKDDLYRGVKNAKSSGASRDLEISLVRAEEVLETTESSKLDWADIIGDEISKIEEVEKLRKERLKLTGRKSDSFKNNDVESDQQKLASLEEKLESIKSSLPDQLKLLLEQEDSEETPVSEAISELEKYGFIELDGFGDTDMPLDRDPGDLKPQEKLKIKLMDLGDRTATLIASDLEGRTVGSFTNKYSGNYSEFTMAVCSAMESSTFDGVVMDVDEELINGMRRYFIVHAYPNEKAKDA</sequence>
<keyword evidence="3" id="KW-1185">Reference proteome</keyword>
<reference evidence="3" key="1">
    <citation type="submission" date="2016-10" db="EMBL/GenBank/DDBJ databases">
        <authorList>
            <person name="Varghese N."/>
            <person name="Submissions S."/>
        </authorList>
    </citation>
    <scope>NUCLEOTIDE SEQUENCE [LARGE SCALE GENOMIC DNA]</scope>
    <source>
        <strain evidence="3">DSM 11526</strain>
    </source>
</reference>
<evidence type="ECO:0000256" key="1">
    <source>
        <dbReference type="SAM" id="Phobius"/>
    </source>
</evidence>
<organism evidence="2 3">
    <name type="scientific">Marinobacterium iners DSM 11526</name>
    <dbReference type="NCBI Taxonomy" id="1122198"/>
    <lineage>
        <taxon>Bacteria</taxon>
        <taxon>Pseudomonadati</taxon>
        <taxon>Pseudomonadota</taxon>
        <taxon>Gammaproteobacteria</taxon>
        <taxon>Oceanospirillales</taxon>
        <taxon>Oceanospirillaceae</taxon>
        <taxon>Marinobacterium</taxon>
    </lineage>
</organism>
<proteinExistence type="predicted"/>
<accession>A0A1H4HBX4</accession>
<keyword evidence="1" id="KW-0812">Transmembrane</keyword>
<dbReference type="STRING" id="1122198.SAMN02745729_1357"/>
<keyword evidence="1" id="KW-1133">Transmembrane helix</keyword>
<name>A0A1H4HBX4_9GAMM</name>
<dbReference type="Proteomes" id="UP000242469">
    <property type="component" value="Unassembled WGS sequence"/>
</dbReference>
<evidence type="ECO:0000313" key="3">
    <source>
        <dbReference type="Proteomes" id="UP000242469"/>
    </source>
</evidence>
<dbReference type="AlphaFoldDB" id="A0A1H4HBX4"/>